<evidence type="ECO:0000256" key="2">
    <source>
        <dbReference type="ARBA" id="ARBA00006865"/>
    </source>
</evidence>
<comment type="catalytic activity">
    <reaction evidence="1">
        <text>Endohydrolysis of (1-&gt;3)- or (1-&gt;4)-linkages in beta-D-glucans when the glucose residue whose reducing group is involved in the linkage to be hydrolyzed is itself substituted at C-3.</text>
        <dbReference type="EC" id="3.2.1.6"/>
    </reaction>
</comment>
<feature type="transmembrane region" description="Helical" evidence="6">
    <location>
        <begin position="55"/>
        <end position="73"/>
    </location>
</feature>
<reference evidence="8" key="1">
    <citation type="submission" date="2020-10" db="EMBL/GenBank/DDBJ databases">
        <authorList>
            <person name="Kusch S."/>
        </authorList>
    </citation>
    <scope>NUCLEOTIDE SEQUENCE</scope>
    <source>
        <strain evidence="8">SwB9</strain>
    </source>
</reference>
<evidence type="ECO:0000256" key="5">
    <source>
        <dbReference type="ARBA" id="ARBA00023295"/>
    </source>
</evidence>
<dbReference type="PANTHER" id="PTHR10963">
    <property type="entry name" value="GLYCOSYL HYDROLASE-RELATED"/>
    <property type="match status" value="1"/>
</dbReference>
<evidence type="ECO:0000256" key="1">
    <source>
        <dbReference type="ARBA" id="ARBA00000124"/>
    </source>
</evidence>
<dbReference type="PROSITE" id="PS51762">
    <property type="entry name" value="GH16_2"/>
    <property type="match status" value="1"/>
</dbReference>
<dbReference type="EMBL" id="CAJHIA010000003">
    <property type="protein sequence ID" value="CAD6441247.1"/>
    <property type="molecule type" value="Genomic_DNA"/>
</dbReference>
<feature type="transmembrane region" description="Helical" evidence="6">
    <location>
        <begin position="31"/>
        <end position="49"/>
    </location>
</feature>
<accession>A0A8H2VMZ3</accession>
<dbReference type="Proteomes" id="UP000624404">
    <property type="component" value="Unassembled WGS sequence"/>
</dbReference>
<proteinExistence type="inferred from homology"/>
<dbReference type="InterPro" id="IPR000757">
    <property type="entry name" value="Beta-glucanase-like"/>
</dbReference>
<evidence type="ECO:0000256" key="4">
    <source>
        <dbReference type="ARBA" id="ARBA00022801"/>
    </source>
</evidence>
<dbReference type="Pfam" id="PF26113">
    <property type="entry name" value="GH16_XgeA"/>
    <property type="match status" value="1"/>
</dbReference>
<evidence type="ECO:0000259" key="7">
    <source>
        <dbReference type="PROSITE" id="PS51762"/>
    </source>
</evidence>
<dbReference type="OrthoDB" id="192832at2759"/>
<evidence type="ECO:0000313" key="8">
    <source>
        <dbReference type="EMBL" id="CAD6441247.1"/>
    </source>
</evidence>
<keyword evidence="4" id="KW-0378">Hydrolase</keyword>
<keyword evidence="5" id="KW-0326">Glycosidase</keyword>
<sequence>MVFDTGRVKAGKEMSIKHQCRTEEHILHLDLYYFLCILLILFKAIMMYSNHFLPLGISLLLAIPAINAQYFLAATYNAANFFDDFTFFTAADPTEGYVIYEPLAAAEEAGLVSTANNQVYLGVDHTTLNPSGGRESVRLSSNQAWSKGVFIADIEHMPAGICGIWPAFWMFGANWPNNGEIDIIEGVNLGTTDTITLHTAAGCTVSNVNSQSGTTTLTTNCNQDNAGTGCSVSTSSNLNYGTGFNSIGGGVYAMQWASTGIYVWFWPRGSIPADITANDIDVSSWGTPLATFTGSGCDFDTSFANQNIVFDTTFCGTWAGSVWSSGSCASAASTCDAYVAENPSAFSNAYWLVNYVQVWQ</sequence>
<organism evidence="8 9">
    <name type="scientific">Sclerotinia trifoliorum</name>
    <dbReference type="NCBI Taxonomy" id="28548"/>
    <lineage>
        <taxon>Eukaryota</taxon>
        <taxon>Fungi</taxon>
        <taxon>Dikarya</taxon>
        <taxon>Ascomycota</taxon>
        <taxon>Pezizomycotina</taxon>
        <taxon>Leotiomycetes</taxon>
        <taxon>Helotiales</taxon>
        <taxon>Sclerotiniaceae</taxon>
        <taxon>Sclerotinia</taxon>
    </lineage>
</organism>
<evidence type="ECO:0000256" key="6">
    <source>
        <dbReference type="SAM" id="Phobius"/>
    </source>
</evidence>
<feature type="domain" description="GH16" evidence="7">
    <location>
        <begin position="46"/>
        <end position="360"/>
    </location>
</feature>
<dbReference type="FunFam" id="2.60.120.200:FF:000114">
    <property type="entry name" value="Probable endo-1,3(4)-beta-glucanase NFIA_089530"/>
    <property type="match status" value="1"/>
</dbReference>
<comment type="caution">
    <text evidence="8">The sequence shown here is derived from an EMBL/GenBank/DDBJ whole genome shotgun (WGS) entry which is preliminary data.</text>
</comment>
<keyword evidence="9" id="KW-1185">Reference proteome</keyword>
<name>A0A8H2VMZ3_9HELO</name>
<dbReference type="EC" id="3.2.1.6" evidence="3"/>
<dbReference type="CDD" id="cd02181">
    <property type="entry name" value="GH16_fungal_Lam16A_glucanase"/>
    <property type="match status" value="1"/>
</dbReference>
<dbReference type="InterPro" id="IPR013320">
    <property type="entry name" value="ConA-like_dom_sf"/>
</dbReference>
<evidence type="ECO:0000256" key="3">
    <source>
        <dbReference type="ARBA" id="ARBA00012599"/>
    </source>
</evidence>
<evidence type="ECO:0000313" key="9">
    <source>
        <dbReference type="Proteomes" id="UP000624404"/>
    </source>
</evidence>
<keyword evidence="6" id="KW-0812">Transmembrane</keyword>
<dbReference type="InterPro" id="IPR050546">
    <property type="entry name" value="Glycosyl_Hydrlase_16"/>
</dbReference>
<comment type="similarity">
    <text evidence="2">Belongs to the glycosyl hydrolase 16 family.</text>
</comment>
<dbReference type="Gene3D" id="2.60.120.200">
    <property type="match status" value="1"/>
</dbReference>
<gene>
    <name evidence="8" type="ORF">SCLTRI_LOCUS1034</name>
</gene>
<dbReference type="AlphaFoldDB" id="A0A8H2VMZ3"/>
<dbReference type="GO" id="GO:0052861">
    <property type="term" value="F:endo-1,3(4)-beta-glucanase activity"/>
    <property type="evidence" value="ECO:0007669"/>
    <property type="project" value="UniProtKB-EC"/>
</dbReference>
<protein>
    <recommendedName>
        <fullName evidence="3">endo-1,3(4)-beta-glucanase</fullName>
        <ecNumber evidence="3">3.2.1.6</ecNumber>
    </recommendedName>
</protein>
<keyword evidence="6" id="KW-0472">Membrane</keyword>
<dbReference type="PANTHER" id="PTHR10963:SF24">
    <property type="entry name" value="GLYCOSIDASE C21B10.07-RELATED"/>
    <property type="match status" value="1"/>
</dbReference>
<keyword evidence="6" id="KW-1133">Transmembrane helix</keyword>
<dbReference type="GO" id="GO:0009251">
    <property type="term" value="P:glucan catabolic process"/>
    <property type="evidence" value="ECO:0007669"/>
    <property type="project" value="TreeGrafter"/>
</dbReference>
<dbReference type="SUPFAM" id="SSF49899">
    <property type="entry name" value="Concanavalin A-like lectins/glucanases"/>
    <property type="match status" value="1"/>
</dbReference>